<comment type="caution">
    <text evidence="7">The sequence shown here is derived from an EMBL/GenBank/DDBJ whole genome shotgun (WGS) entry which is preliminary data.</text>
</comment>
<feature type="active site" description="Charge relay system" evidence="5">
    <location>
        <position position="386"/>
    </location>
</feature>
<proteinExistence type="inferred from homology"/>
<keyword evidence="2 5" id="KW-0645">Protease</keyword>
<feature type="domain" description="Peptidase S8/S53" evidence="6">
    <location>
        <begin position="157"/>
        <end position="398"/>
    </location>
</feature>
<feature type="active site" description="Charge relay system" evidence="5">
    <location>
        <position position="198"/>
    </location>
</feature>
<dbReference type="SUPFAM" id="SSF52743">
    <property type="entry name" value="Subtilisin-like"/>
    <property type="match status" value="1"/>
</dbReference>
<dbReference type="PROSITE" id="PS51892">
    <property type="entry name" value="SUBTILASE"/>
    <property type="match status" value="1"/>
</dbReference>
<dbReference type="Pfam" id="PF00082">
    <property type="entry name" value="Peptidase_S8"/>
    <property type="match status" value="1"/>
</dbReference>
<dbReference type="RefSeq" id="WP_155356218.1">
    <property type="nucleotide sequence ID" value="NZ_BAAAHL010000014.1"/>
</dbReference>
<evidence type="ECO:0000256" key="5">
    <source>
        <dbReference type="PROSITE-ProRule" id="PRU01240"/>
    </source>
</evidence>
<feature type="active site" description="Charge relay system" evidence="5">
    <location>
        <position position="165"/>
    </location>
</feature>
<keyword evidence="4 5" id="KW-0720">Serine protease</keyword>
<evidence type="ECO:0000256" key="3">
    <source>
        <dbReference type="ARBA" id="ARBA00022801"/>
    </source>
</evidence>
<dbReference type="Gene3D" id="3.40.50.200">
    <property type="entry name" value="Peptidase S8/S53 domain"/>
    <property type="match status" value="1"/>
</dbReference>
<name>A0A5M3WQR3_9ACTN</name>
<dbReference type="InterPro" id="IPR050131">
    <property type="entry name" value="Peptidase_S8_subtilisin-like"/>
</dbReference>
<keyword evidence="3 5" id="KW-0378">Hydrolase</keyword>
<dbReference type="InterPro" id="IPR036852">
    <property type="entry name" value="Peptidase_S8/S53_dom_sf"/>
</dbReference>
<sequence>MAQTPEISENVYRGALGAWWQDQIVVDLRHAELVRERLVKVAGLAWRELRSSQALGLALVELPGLADAAASFRADLALVKAAQASRQLAYGPDASVPDLDLVMFALRKSFSDEFEGWVPTWGKHRLIDGVAGSPYTGGGEDRPTPCPPVAIPPATGPGLRVGVLDTRLVAHPALAGRCDVPVDAVFEGEPPYPSLAGHSAFICGAILQEAPDARLVVRAVLDDHGVTVSSWDVAEAMMDFHGKADILNMSFGCVTADHSPPLVLSRAIERLSGSMVLVAAAGNHGMRQPASPGEPRFSVVTARTPVWPAAFDEVIAVGATHDDTITVKAPFSPDLPWVDAAVDGVDVVSTYFTGLVEIVRPELGGTRTPMGTETFDTGFARWSGTSFAAARFSGMVARRAGEPGLDLRTACAQVVAEHRPPTK</sequence>
<evidence type="ECO:0000259" key="6">
    <source>
        <dbReference type="Pfam" id="PF00082"/>
    </source>
</evidence>
<reference evidence="7 8" key="1">
    <citation type="submission" date="2019-10" db="EMBL/GenBank/DDBJ databases">
        <title>Whole genome shotgun sequence of Acrocarpospora macrocephala NBRC 16266.</title>
        <authorList>
            <person name="Ichikawa N."/>
            <person name="Kimura A."/>
            <person name="Kitahashi Y."/>
            <person name="Komaki H."/>
            <person name="Oguchi A."/>
        </authorList>
    </citation>
    <scope>NUCLEOTIDE SEQUENCE [LARGE SCALE GENOMIC DNA]</scope>
    <source>
        <strain evidence="7 8">NBRC 16266</strain>
    </source>
</reference>
<keyword evidence="8" id="KW-1185">Reference proteome</keyword>
<dbReference type="PANTHER" id="PTHR43806:SF11">
    <property type="entry name" value="CEREVISIN-RELATED"/>
    <property type="match status" value="1"/>
</dbReference>
<dbReference type="CDD" id="cd00306">
    <property type="entry name" value="Peptidases_S8_S53"/>
    <property type="match status" value="1"/>
</dbReference>
<dbReference type="OrthoDB" id="5177045at2"/>
<evidence type="ECO:0000313" key="8">
    <source>
        <dbReference type="Proteomes" id="UP000331127"/>
    </source>
</evidence>
<accession>A0A5M3WQR3</accession>
<evidence type="ECO:0000256" key="2">
    <source>
        <dbReference type="ARBA" id="ARBA00022670"/>
    </source>
</evidence>
<evidence type="ECO:0000256" key="1">
    <source>
        <dbReference type="ARBA" id="ARBA00011073"/>
    </source>
</evidence>
<dbReference type="GO" id="GO:0006508">
    <property type="term" value="P:proteolysis"/>
    <property type="evidence" value="ECO:0007669"/>
    <property type="project" value="UniProtKB-KW"/>
</dbReference>
<dbReference type="InterPro" id="IPR000209">
    <property type="entry name" value="Peptidase_S8/S53_dom"/>
</dbReference>
<dbReference type="EMBL" id="BLAE01000024">
    <property type="protein sequence ID" value="GES10816.1"/>
    <property type="molecule type" value="Genomic_DNA"/>
</dbReference>
<evidence type="ECO:0000256" key="4">
    <source>
        <dbReference type="ARBA" id="ARBA00022825"/>
    </source>
</evidence>
<organism evidence="7 8">
    <name type="scientific">Acrocarpospora macrocephala</name>
    <dbReference type="NCBI Taxonomy" id="150177"/>
    <lineage>
        <taxon>Bacteria</taxon>
        <taxon>Bacillati</taxon>
        <taxon>Actinomycetota</taxon>
        <taxon>Actinomycetes</taxon>
        <taxon>Streptosporangiales</taxon>
        <taxon>Streptosporangiaceae</taxon>
        <taxon>Acrocarpospora</taxon>
    </lineage>
</organism>
<gene>
    <name evidence="7" type="ORF">Amac_044130</name>
</gene>
<dbReference type="Proteomes" id="UP000331127">
    <property type="component" value="Unassembled WGS sequence"/>
</dbReference>
<dbReference type="PANTHER" id="PTHR43806">
    <property type="entry name" value="PEPTIDASE S8"/>
    <property type="match status" value="1"/>
</dbReference>
<evidence type="ECO:0000313" key="7">
    <source>
        <dbReference type="EMBL" id="GES10816.1"/>
    </source>
</evidence>
<dbReference type="AlphaFoldDB" id="A0A5M3WQR3"/>
<dbReference type="GO" id="GO:0004252">
    <property type="term" value="F:serine-type endopeptidase activity"/>
    <property type="evidence" value="ECO:0007669"/>
    <property type="project" value="UniProtKB-UniRule"/>
</dbReference>
<comment type="similarity">
    <text evidence="1 5">Belongs to the peptidase S8 family.</text>
</comment>
<protein>
    <recommendedName>
        <fullName evidence="6">Peptidase S8/S53 domain-containing protein</fullName>
    </recommendedName>
</protein>